<sequence length="173" mass="18820">MEPAIYTASVPVFLHYLARVDTLLDKIDAAPDGAAFLSARLAPDMFPVGVQLRTAAGFSLRIAMALAGRDVPDFSDVTPDLDGLRGFVGRSRAALDALSPEAFVDATDRRYAHRAGFADLDQDAWAFLCQYGLPNMMFHLSMAYAGLRQAGLDLGKADFDGLHVYPQGFSFER</sequence>
<dbReference type="Pfam" id="PF09351">
    <property type="entry name" value="DUF1993"/>
    <property type="match status" value="1"/>
</dbReference>
<dbReference type="PANTHER" id="PTHR36922">
    <property type="entry name" value="BLL2446 PROTEIN"/>
    <property type="match status" value="1"/>
</dbReference>
<dbReference type="InterPro" id="IPR018531">
    <property type="entry name" value="DUF1993"/>
</dbReference>
<dbReference type="SUPFAM" id="SSF109854">
    <property type="entry name" value="DinB/YfiT-like putative metalloenzymes"/>
    <property type="match status" value="1"/>
</dbReference>
<dbReference type="EMBL" id="CP042261">
    <property type="protein sequence ID" value="QDY69839.1"/>
    <property type="molecule type" value="Genomic_DNA"/>
</dbReference>
<gene>
    <name evidence="1" type="ORF">FPZ52_09545</name>
</gene>
<accession>A0A5B8I839</accession>
<organism evidence="1 2">
    <name type="scientific">Qingshengfaniella alkalisoli</name>
    <dbReference type="NCBI Taxonomy" id="2599296"/>
    <lineage>
        <taxon>Bacteria</taxon>
        <taxon>Pseudomonadati</taxon>
        <taxon>Pseudomonadota</taxon>
        <taxon>Alphaproteobacteria</taxon>
        <taxon>Rhodobacterales</taxon>
        <taxon>Paracoccaceae</taxon>
        <taxon>Qingshengfaniella</taxon>
    </lineage>
</organism>
<proteinExistence type="predicted"/>
<dbReference type="PANTHER" id="PTHR36922:SF1">
    <property type="entry name" value="DUF1993 DOMAIN-CONTAINING PROTEIN"/>
    <property type="match status" value="1"/>
</dbReference>
<reference evidence="1 2" key="1">
    <citation type="submission" date="2019-07" db="EMBL/GenBank/DDBJ databases">
        <title>Litoreibacter alkalisoli sp. nov., isolated from saline-alkaline soil.</title>
        <authorList>
            <person name="Wang S."/>
            <person name="Xu L."/>
            <person name="Xing Y.-T."/>
            <person name="Sun J.-Q."/>
        </authorList>
    </citation>
    <scope>NUCLEOTIDE SEQUENCE [LARGE SCALE GENOMIC DNA]</scope>
    <source>
        <strain evidence="1 2">LN3S51</strain>
    </source>
</reference>
<dbReference type="OrthoDB" id="338237at2"/>
<dbReference type="AlphaFoldDB" id="A0A5B8I839"/>
<dbReference type="Gene3D" id="1.20.120.450">
    <property type="entry name" value="dinb family like domain"/>
    <property type="match status" value="1"/>
</dbReference>
<dbReference type="KEGG" id="lit:FPZ52_09545"/>
<dbReference type="InterPro" id="IPR034660">
    <property type="entry name" value="DinB/YfiT-like"/>
</dbReference>
<name>A0A5B8I839_9RHOB</name>
<evidence type="ECO:0000313" key="2">
    <source>
        <dbReference type="Proteomes" id="UP000318483"/>
    </source>
</evidence>
<protein>
    <submittedName>
        <fullName evidence="1">DUF1993 domain-containing protein</fullName>
    </submittedName>
</protein>
<keyword evidence="2" id="KW-1185">Reference proteome</keyword>
<dbReference type="Proteomes" id="UP000318483">
    <property type="component" value="Chromosome"/>
</dbReference>
<evidence type="ECO:0000313" key="1">
    <source>
        <dbReference type="EMBL" id="QDY69839.1"/>
    </source>
</evidence>
<dbReference type="RefSeq" id="WP_146365216.1">
    <property type="nucleotide sequence ID" value="NZ_CP042261.1"/>
</dbReference>